<keyword evidence="1" id="KW-1133">Transmembrane helix</keyword>
<sequence>MMMMTGCYEQRAGSGFSSSYVFSNFTILVLIPPISLIVVFFFGYCYYDDDFYLRDTTRELLRVARLKNRMY</sequence>
<evidence type="ECO:0000313" key="3">
    <source>
        <dbReference type="Proteomes" id="UP000596661"/>
    </source>
</evidence>
<dbReference type="AlphaFoldDB" id="A0A803R8S9"/>
<organism evidence="2 3">
    <name type="scientific">Cannabis sativa</name>
    <name type="common">Hemp</name>
    <name type="synonym">Marijuana</name>
    <dbReference type="NCBI Taxonomy" id="3483"/>
    <lineage>
        <taxon>Eukaryota</taxon>
        <taxon>Viridiplantae</taxon>
        <taxon>Streptophyta</taxon>
        <taxon>Embryophyta</taxon>
        <taxon>Tracheophyta</taxon>
        <taxon>Spermatophyta</taxon>
        <taxon>Magnoliopsida</taxon>
        <taxon>eudicotyledons</taxon>
        <taxon>Gunneridae</taxon>
        <taxon>Pentapetalae</taxon>
        <taxon>rosids</taxon>
        <taxon>fabids</taxon>
        <taxon>Rosales</taxon>
        <taxon>Cannabaceae</taxon>
        <taxon>Cannabis</taxon>
    </lineage>
</organism>
<reference evidence="2" key="1">
    <citation type="submission" date="2018-11" db="EMBL/GenBank/DDBJ databases">
        <authorList>
            <person name="Grassa J C."/>
        </authorList>
    </citation>
    <scope>NUCLEOTIDE SEQUENCE [LARGE SCALE GENOMIC DNA]</scope>
</reference>
<name>A0A803R8S9_CANSA</name>
<dbReference type="Gramene" id="novel_model_6453_5bd9a17a">
    <property type="protein sequence ID" value="cds.novel_model_6453_5bd9a17a"/>
    <property type="gene ID" value="novel_gene_3373_5bd9a17a"/>
</dbReference>
<keyword evidence="3" id="KW-1185">Reference proteome</keyword>
<accession>A0A803R8S9</accession>
<keyword evidence="1" id="KW-0472">Membrane</keyword>
<dbReference type="EMBL" id="UZAU01000718">
    <property type="status" value="NOT_ANNOTATED_CDS"/>
    <property type="molecule type" value="Genomic_DNA"/>
</dbReference>
<evidence type="ECO:0000256" key="1">
    <source>
        <dbReference type="SAM" id="Phobius"/>
    </source>
</evidence>
<evidence type="ECO:0000313" key="2">
    <source>
        <dbReference type="EnsemblPlants" id="cds.novel_model_6453_5bd9a17a"/>
    </source>
</evidence>
<proteinExistence type="predicted"/>
<protein>
    <submittedName>
        <fullName evidence="2">Uncharacterized protein</fullName>
    </submittedName>
</protein>
<keyword evidence="1" id="KW-0812">Transmembrane</keyword>
<dbReference type="Proteomes" id="UP000596661">
    <property type="component" value="Chromosome 9"/>
</dbReference>
<dbReference type="EnsemblPlants" id="novel_model_6453_5bd9a17a">
    <property type="protein sequence ID" value="cds.novel_model_6453_5bd9a17a"/>
    <property type="gene ID" value="novel_gene_3373_5bd9a17a"/>
</dbReference>
<reference evidence="2" key="2">
    <citation type="submission" date="2021-03" db="UniProtKB">
        <authorList>
            <consortium name="EnsemblPlants"/>
        </authorList>
    </citation>
    <scope>IDENTIFICATION</scope>
</reference>
<feature type="transmembrane region" description="Helical" evidence="1">
    <location>
        <begin position="21"/>
        <end position="44"/>
    </location>
</feature>